<evidence type="ECO:0000313" key="10">
    <source>
        <dbReference type="EMBL" id="QDU93751.1"/>
    </source>
</evidence>
<keyword evidence="6" id="KW-0106">Calcium</keyword>
<evidence type="ECO:0000256" key="2">
    <source>
        <dbReference type="ARBA" id="ARBA00008779"/>
    </source>
</evidence>
<dbReference type="SUPFAM" id="SSF53649">
    <property type="entry name" value="Alkaline phosphatase-like"/>
    <property type="match status" value="1"/>
</dbReference>
<gene>
    <name evidence="10" type="primary">atsA_16</name>
    <name evidence="10" type="ORF">Pla8534_15340</name>
</gene>
<dbReference type="PANTHER" id="PTHR42693">
    <property type="entry name" value="ARYLSULFATASE FAMILY MEMBER"/>
    <property type="match status" value="1"/>
</dbReference>
<dbReference type="InterPro" id="IPR050738">
    <property type="entry name" value="Sulfatase"/>
</dbReference>
<reference evidence="10 11" key="1">
    <citation type="submission" date="2019-02" db="EMBL/GenBank/DDBJ databases">
        <title>Deep-cultivation of Planctomycetes and their phenomic and genomic characterization uncovers novel biology.</title>
        <authorList>
            <person name="Wiegand S."/>
            <person name="Jogler M."/>
            <person name="Boedeker C."/>
            <person name="Pinto D."/>
            <person name="Vollmers J."/>
            <person name="Rivas-Marin E."/>
            <person name="Kohn T."/>
            <person name="Peeters S.H."/>
            <person name="Heuer A."/>
            <person name="Rast P."/>
            <person name="Oberbeckmann S."/>
            <person name="Bunk B."/>
            <person name="Jeske O."/>
            <person name="Meyerdierks A."/>
            <person name="Storesund J.E."/>
            <person name="Kallscheuer N."/>
            <person name="Luecker S."/>
            <person name="Lage O.M."/>
            <person name="Pohl T."/>
            <person name="Merkel B.J."/>
            <person name="Hornburger P."/>
            <person name="Mueller R.-W."/>
            <person name="Bruemmer F."/>
            <person name="Labrenz M."/>
            <person name="Spormann A.M."/>
            <person name="Op den Camp H."/>
            <person name="Overmann J."/>
            <person name="Amann R."/>
            <person name="Jetten M.S.M."/>
            <person name="Mascher T."/>
            <person name="Medema M.H."/>
            <person name="Devos D.P."/>
            <person name="Kaster A.-K."/>
            <person name="Ovreas L."/>
            <person name="Rohde M."/>
            <person name="Galperin M.Y."/>
            <person name="Jogler C."/>
        </authorList>
    </citation>
    <scope>NUCLEOTIDE SEQUENCE [LARGE SCALE GENOMIC DNA]</scope>
    <source>
        <strain evidence="10 11">Pla85_3_4</strain>
    </source>
</reference>
<dbReference type="Pfam" id="PF00884">
    <property type="entry name" value="Sulfatase"/>
    <property type="match status" value="1"/>
</dbReference>
<feature type="region of interest" description="Disordered" evidence="7">
    <location>
        <begin position="475"/>
        <end position="497"/>
    </location>
</feature>
<keyword evidence="4 8" id="KW-0732">Signal</keyword>
<dbReference type="Gene3D" id="3.40.720.10">
    <property type="entry name" value="Alkaline Phosphatase, subunit A"/>
    <property type="match status" value="1"/>
</dbReference>
<dbReference type="EMBL" id="CP036433">
    <property type="protein sequence ID" value="QDU93751.1"/>
    <property type="molecule type" value="Genomic_DNA"/>
</dbReference>
<dbReference type="EC" id="3.1.6.1" evidence="10"/>
<dbReference type="Gene3D" id="3.30.1120.10">
    <property type="match status" value="1"/>
</dbReference>
<dbReference type="PANTHER" id="PTHR42693:SF42">
    <property type="entry name" value="ARYLSULFATASE G"/>
    <property type="match status" value="1"/>
</dbReference>
<organism evidence="10 11">
    <name type="scientific">Lignipirellula cremea</name>
    <dbReference type="NCBI Taxonomy" id="2528010"/>
    <lineage>
        <taxon>Bacteria</taxon>
        <taxon>Pseudomonadati</taxon>
        <taxon>Planctomycetota</taxon>
        <taxon>Planctomycetia</taxon>
        <taxon>Pirellulales</taxon>
        <taxon>Pirellulaceae</taxon>
        <taxon>Lignipirellula</taxon>
    </lineage>
</organism>
<dbReference type="OrthoDB" id="229225at2"/>
<dbReference type="AlphaFoldDB" id="A0A518DPI3"/>
<accession>A0A518DPI3</accession>
<evidence type="ECO:0000256" key="7">
    <source>
        <dbReference type="SAM" id="MobiDB-lite"/>
    </source>
</evidence>
<evidence type="ECO:0000256" key="4">
    <source>
        <dbReference type="ARBA" id="ARBA00022729"/>
    </source>
</evidence>
<evidence type="ECO:0000256" key="8">
    <source>
        <dbReference type="SAM" id="SignalP"/>
    </source>
</evidence>
<dbReference type="KEGG" id="lcre:Pla8534_15340"/>
<comment type="cofactor">
    <cofactor evidence="1">
        <name>Ca(2+)</name>
        <dbReference type="ChEBI" id="CHEBI:29108"/>
    </cofactor>
</comment>
<feature type="chain" id="PRO_5021932860" evidence="8">
    <location>
        <begin position="26"/>
        <end position="497"/>
    </location>
</feature>
<evidence type="ECO:0000256" key="5">
    <source>
        <dbReference type="ARBA" id="ARBA00022801"/>
    </source>
</evidence>
<evidence type="ECO:0000259" key="9">
    <source>
        <dbReference type="Pfam" id="PF00884"/>
    </source>
</evidence>
<dbReference type="Proteomes" id="UP000317648">
    <property type="component" value="Chromosome"/>
</dbReference>
<protein>
    <submittedName>
        <fullName evidence="10">Arylsulfatase</fullName>
        <ecNumber evidence="10">3.1.6.1</ecNumber>
    </submittedName>
</protein>
<dbReference type="RefSeq" id="WP_145050976.1">
    <property type="nucleotide sequence ID" value="NZ_CP036433.1"/>
</dbReference>
<feature type="compositionally biased region" description="Basic and acidic residues" evidence="7">
    <location>
        <begin position="478"/>
        <end position="491"/>
    </location>
</feature>
<feature type="signal peptide" evidence="8">
    <location>
        <begin position="1"/>
        <end position="25"/>
    </location>
</feature>
<keyword evidence="5 10" id="KW-0378">Hydrolase</keyword>
<evidence type="ECO:0000256" key="1">
    <source>
        <dbReference type="ARBA" id="ARBA00001913"/>
    </source>
</evidence>
<proteinExistence type="inferred from homology"/>
<keyword evidence="11" id="KW-1185">Reference proteome</keyword>
<keyword evidence="3" id="KW-0479">Metal-binding</keyword>
<dbReference type="InterPro" id="IPR017850">
    <property type="entry name" value="Alkaline_phosphatase_core_sf"/>
</dbReference>
<evidence type="ECO:0000256" key="6">
    <source>
        <dbReference type="ARBA" id="ARBA00022837"/>
    </source>
</evidence>
<comment type="similarity">
    <text evidence="2">Belongs to the sulfatase family.</text>
</comment>
<feature type="domain" description="Sulfatase N-terminal" evidence="9">
    <location>
        <begin position="31"/>
        <end position="358"/>
    </location>
</feature>
<sequence precursor="true">MRYCLKVLTLLLPGVLWLAAETCQAAMPDKPNILFILTDDQGWPTLGCYGNKLVPTPHLDQLAAEGVRFTDAYVTPQCTPTRAALLTGQHTARNGMWHVIGWYGYPWAPVSEPAFVESLPRSTYTLAKGLHDAGYATACLGKWHLTTPEDGNYVRLKQSAAHYYGFDYSPEPPNGYHHEGDKGVGWLTDQAIGFMESHPDQPWFIYLSHHTIHNPVLAPEETVARYRAQGAPAEGLHNATYLAAIETLDQSVGRLLKRIDELHLRDSTLVVFLSDNGGVEDIYNTEPFTKGSGVFRRLTVGEQQFDNAPLRAGKGSAYEGGIRVPCLVRWPGKTRPETVESTPVHVVDWAPTLWEVAGAKAPADWKLDGVSLVPLLQGKQLADRPLYWYLPLYDLRWGLTPAAVLREGDLKLIEYFGDSVAADGEYVPGRRLELYNLKTDLGETTNLAPKMADTAAQMSERLHAWMKSIPVDIPGANPHHDPARSLLETRQKQSWNP</sequence>
<evidence type="ECO:0000256" key="3">
    <source>
        <dbReference type="ARBA" id="ARBA00022723"/>
    </source>
</evidence>
<name>A0A518DPI3_9BACT</name>
<dbReference type="GO" id="GO:0046872">
    <property type="term" value="F:metal ion binding"/>
    <property type="evidence" value="ECO:0007669"/>
    <property type="project" value="UniProtKB-KW"/>
</dbReference>
<evidence type="ECO:0000313" key="11">
    <source>
        <dbReference type="Proteomes" id="UP000317648"/>
    </source>
</evidence>
<dbReference type="GO" id="GO:0004065">
    <property type="term" value="F:arylsulfatase activity"/>
    <property type="evidence" value="ECO:0007669"/>
    <property type="project" value="UniProtKB-EC"/>
</dbReference>
<dbReference type="CDD" id="cd16144">
    <property type="entry name" value="ARS_like"/>
    <property type="match status" value="1"/>
</dbReference>
<dbReference type="InterPro" id="IPR000917">
    <property type="entry name" value="Sulfatase_N"/>
</dbReference>